<dbReference type="RefSeq" id="XP_049261392.1">
    <property type="nucleotide sequence ID" value="XM_049409387.1"/>
</dbReference>
<dbReference type="SMART" id="SM00535">
    <property type="entry name" value="RIBOc"/>
    <property type="match status" value="1"/>
</dbReference>
<dbReference type="GO" id="GO:0005739">
    <property type="term" value="C:mitochondrion"/>
    <property type="evidence" value="ECO:0007669"/>
    <property type="project" value="TreeGrafter"/>
</dbReference>
<gene>
    <name evidence="3" type="ORF">J8A68_005332</name>
</gene>
<reference evidence="3 4" key="1">
    <citation type="journal article" date="2021" name="DNA Res.">
        <title>Genome analysis of Candida subhashii reveals its hybrid nature and dual mitochondrial genome conformations.</title>
        <authorList>
            <person name="Mixao V."/>
            <person name="Hegedusova E."/>
            <person name="Saus E."/>
            <person name="Pryszcz L.P."/>
            <person name="Cillingova A."/>
            <person name="Nosek J."/>
            <person name="Gabaldon T."/>
        </authorList>
    </citation>
    <scope>NUCLEOTIDE SEQUENCE [LARGE SCALE GENOMIC DNA]</scope>
    <source>
        <strain evidence="3 4">CBS 10753</strain>
    </source>
</reference>
<dbReference type="Pfam" id="PF22892">
    <property type="entry name" value="DSRM_MRPL44"/>
    <property type="match status" value="1"/>
</dbReference>
<dbReference type="PANTHER" id="PTHR11207:SF32">
    <property type="entry name" value="LARGE RIBOSOMAL SUBUNIT PROTEIN ML44"/>
    <property type="match status" value="1"/>
</dbReference>
<evidence type="ECO:0000259" key="2">
    <source>
        <dbReference type="PROSITE" id="PS50142"/>
    </source>
</evidence>
<dbReference type="GO" id="GO:0004525">
    <property type="term" value="F:ribonuclease III activity"/>
    <property type="evidence" value="ECO:0007669"/>
    <property type="project" value="InterPro"/>
</dbReference>
<dbReference type="Proteomes" id="UP000694255">
    <property type="component" value="Unassembled WGS sequence"/>
</dbReference>
<dbReference type="InterPro" id="IPR000999">
    <property type="entry name" value="RNase_III_dom"/>
</dbReference>
<dbReference type="PROSITE" id="PS50142">
    <property type="entry name" value="RNASE_3_2"/>
    <property type="match status" value="1"/>
</dbReference>
<dbReference type="InterPro" id="IPR055189">
    <property type="entry name" value="RM44_endonuclase"/>
</dbReference>
<feature type="domain" description="RNase III" evidence="2">
    <location>
        <begin position="111"/>
        <end position="236"/>
    </location>
</feature>
<evidence type="ECO:0000313" key="3">
    <source>
        <dbReference type="EMBL" id="KAG7661159.1"/>
    </source>
</evidence>
<dbReference type="PANTHER" id="PTHR11207">
    <property type="entry name" value="RIBONUCLEASE III"/>
    <property type="match status" value="1"/>
</dbReference>
<dbReference type="GO" id="GO:0003723">
    <property type="term" value="F:RNA binding"/>
    <property type="evidence" value="ECO:0007669"/>
    <property type="project" value="UniProtKB-KW"/>
</dbReference>
<keyword evidence="4" id="KW-1185">Reference proteome</keyword>
<keyword evidence="1" id="KW-0694">RNA-binding</keyword>
<dbReference type="InterPro" id="IPR044444">
    <property type="entry name" value="Ribosomal_mL44_DSRM_metazoa"/>
</dbReference>
<dbReference type="GO" id="GO:0006396">
    <property type="term" value="P:RNA processing"/>
    <property type="evidence" value="ECO:0007669"/>
    <property type="project" value="InterPro"/>
</dbReference>
<evidence type="ECO:0000313" key="4">
    <source>
        <dbReference type="Proteomes" id="UP000694255"/>
    </source>
</evidence>
<comment type="caution">
    <text evidence="3">The sequence shown here is derived from an EMBL/GenBank/DDBJ whole genome shotgun (WGS) entry which is preliminary data.</text>
</comment>
<sequence>MLRHATRSVARANVLRNSISSLRTATIIPKVVRFQSTSSKAPASDSVYTDAEIVRKTLHFRRVDEKDARKSPHLIALHARLNLPESFQYSTLSQCLNLLKNDGGLASNYGLQALGNSIMAYYVNEYLCTHYPRLPLVIHQASVDALMGVSVLSEIGQSWGIEIDEPTKLDKMLSEQRDHIQLGKLRYETDIAKRTKITESGIEEVNGPGAHSTTQQDKAFASVVKAVVGGLYTHAGEDAAKQFINDHILSRKLLLEEMFEFQRPFRELADVVKKTGSDAEVTIRLIAETGRKTVAPQFLCGVFAGDEQLSDAIGGSLNEAKTRAAVNGLMSYYLYSPINSEGEQIKVPSDKEYKVEGIIGEGDIH</sequence>
<organism evidence="3 4">
    <name type="scientific">[Candida] subhashii</name>
    <dbReference type="NCBI Taxonomy" id="561895"/>
    <lineage>
        <taxon>Eukaryota</taxon>
        <taxon>Fungi</taxon>
        <taxon>Dikarya</taxon>
        <taxon>Ascomycota</taxon>
        <taxon>Saccharomycotina</taxon>
        <taxon>Pichiomycetes</taxon>
        <taxon>Debaryomycetaceae</taxon>
        <taxon>Spathaspora</taxon>
    </lineage>
</organism>
<dbReference type="GeneID" id="73472132"/>
<dbReference type="AlphaFoldDB" id="A0A8J5UVN9"/>
<evidence type="ECO:0000256" key="1">
    <source>
        <dbReference type="ARBA" id="ARBA00022884"/>
    </source>
</evidence>
<dbReference type="Pfam" id="PF22935">
    <property type="entry name" value="RM44_endonuclase"/>
    <property type="match status" value="1"/>
</dbReference>
<dbReference type="EMBL" id="JAGSYN010000265">
    <property type="protein sequence ID" value="KAG7661159.1"/>
    <property type="molecule type" value="Genomic_DNA"/>
</dbReference>
<dbReference type="GO" id="GO:0003735">
    <property type="term" value="F:structural constituent of ribosome"/>
    <property type="evidence" value="ECO:0007669"/>
    <property type="project" value="TreeGrafter"/>
</dbReference>
<protein>
    <submittedName>
        <fullName evidence="3">MRPL3</fullName>
    </submittedName>
</protein>
<dbReference type="OrthoDB" id="67027at2759"/>
<proteinExistence type="predicted"/>
<name>A0A8J5UVN9_9ASCO</name>
<accession>A0A8J5UVN9</accession>